<accession>A0AAV5R2Z9</accession>
<sequence length="419" mass="48690">MGIPYIIPLSATSRFLATQLSTENCIPHIILPKNNLKYFLKNGSSISYNNQISSTNYFKRTHKFPSSSFQYLQNKYKVDSNNNPISIFIPSSQLNKFSISDDNNIFIPPPNSDIFIINPYFGQIENYQQKLSKYYNNKIDSIHSKSKPRFWSLISNHLVTNGTFWDINHKGIGELKITYIPFNYIEASSNEIINSSQIIKQIFQTPTLLPIIYSYSNINLLLIEQMIIQSSISLINHIEFLPIYQNLKNNSSLSSENEIDIYFDKRIKLKKLIYDLINESVKVLKEHPIVKHYIKLTPTYLATLSEERLFNIVLNLIYSDKVVSSISNNINPLNEIIKRKKFVKLNLKENEKLNKKNESLVDKYNNNNNNNNKSEYDNIIHLRDFAKFNRHISKLGSTFGIKTPKNKLVCRLLDTQNKV</sequence>
<keyword evidence="2" id="KW-1185">Reference proteome</keyword>
<reference evidence="1 2" key="1">
    <citation type="journal article" date="2023" name="Elife">
        <title>Identification of key yeast species and microbe-microbe interactions impacting larval growth of Drosophila in the wild.</title>
        <authorList>
            <person name="Mure A."/>
            <person name="Sugiura Y."/>
            <person name="Maeda R."/>
            <person name="Honda K."/>
            <person name="Sakurai N."/>
            <person name="Takahashi Y."/>
            <person name="Watada M."/>
            <person name="Katoh T."/>
            <person name="Gotoh A."/>
            <person name="Gotoh Y."/>
            <person name="Taniguchi I."/>
            <person name="Nakamura K."/>
            <person name="Hayashi T."/>
            <person name="Katayama T."/>
            <person name="Uemura T."/>
            <person name="Hattori Y."/>
        </authorList>
    </citation>
    <scope>NUCLEOTIDE SEQUENCE [LARGE SCALE GENOMIC DNA]</scope>
    <source>
        <strain evidence="1 2">PK-24</strain>
    </source>
</reference>
<protein>
    <submittedName>
        <fullName evidence="1">Uncharacterized protein</fullName>
    </submittedName>
</protein>
<comment type="caution">
    <text evidence="1">The sequence shown here is derived from an EMBL/GenBank/DDBJ whole genome shotgun (WGS) entry which is preliminary data.</text>
</comment>
<organism evidence="1 2">
    <name type="scientific">Pichia kluyveri</name>
    <name type="common">Yeast</name>
    <dbReference type="NCBI Taxonomy" id="36015"/>
    <lineage>
        <taxon>Eukaryota</taxon>
        <taxon>Fungi</taxon>
        <taxon>Dikarya</taxon>
        <taxon>Ascomycota</taxon>
        <taxon>Saccharomycotina</taxon>
        <taxon>Pichiomycetes</taxon>
        <taxon>Pichiales</taxon>
        <taxon>Pichiaceae</taxon>
        <taxon>Pichia</taxon>
    </lineage>
</organism>
<gene>
    <name evidence="1" type="ORF">DAPK24_019620</name>
</gene>
<dbReference type="Proteomes" id="UP001378960">
    <property type="component" value="Unassembled WGS sequence"/>
</dbReference>
<evidence type="ECO:0000313" key="2">
    <source>
        <dbReference type="Proteomes" id="UP001378960"/>
    </source>
</evidence>
<name>A0AAV5R2Z9_PICKL</name>
<dbReference type="AlphaFoldDB" id="A0AAV5R2Z9"/>
<dbReference type="EMBL" id="BTGB01000002">
    <property type="protein sequence ID" value="GMM45387.1"/>
    <property type="molecule type" value="Genomic_DNA"/>
</dbReference>
<evidence type="ECO:0000313" key="1">
    <source>
        <dbReference type="EMBL" id="GMM45387.1"/>
    </source>
</evidence>
<proteinExistence type="predicted"/>